<dbReference type="AlphaFoldDB" id="U4LU53"/>
<dbReference type="CDD" id="cd12148">
    <property type="entry name" value="fungal_TF_MHR"/>
    <property type="match status" value="1"/>
</dbReference>
<dbReference type="eggNOG" id="ENOG502QSDU">
    <property type="taxonomic scope" value="Eukaryota"/>
</dbReference>
<feature type="domain" description="Zn(2)-C6 fungal-type" evidence="3">
    <location>
        <begin position="122"/>
        <end position="152"/>
    </location>
</feature>
<reference evidence="4 5" key="1">
    <citation type="journal article" date="2013" name="PLoS Genet.">
        <title>The genome and development-dependent transcriptomes of Pyronema confluens: a window into fungal evolution.</title>
        <authorList>
            <person name="Traeger S."/>
            <person name="Altegoer F."/>
            <person name="Freitag M."/>
            <person name="Gabaldon T."/>
            <person name="Kempken F."/>
            <person name="Kumar A."/>
            <person name="Marcet-Houben M."/>
            <person name="Poggeler S."/>
            <person name="Stajich J.E."/>
            <person name="Nowrousian M."/>
        </authorList>
    </citation>
    <scope>NUCLEOTIDE SEQUENCE [LARGE SCALE GENOMIC DNA]</scope>
    <source>
        <strain evidence="5">CBS 100304</strain>
        <tissue evidence="4">Vegetative mycelium</tissue>
    </source>
</reference>
<dbReference type="Pfam" id="PF00172">
    <property type="entry name" value="Zn_clus"/>
    <property type="match status" value="1"/>
</dbReference>
<dbReference type="GO" id="GO:0008270">
    <property type="term" value="F:zinc ion binding"/>
    <property type="evidence" value="ECO:0007669"/>
    <property type="project" value="InterPro"/>
</dbReference>
<feature type="compositionally biased region" description="Polar residues" evidence="2">
    <location>
        <begin position="34"/>
        <end position="54"/>
    </location>
</feature>
<keyword evidence="1" id="KW-0539">Nucleus</keyword>
<keyword evidence="5" id="KW-1185">Reference proteome</keyword>
<dbReference type="PROSITE" id="PS00463">
    <property type="entry name" value="ZN2_CY6_FUNGAL_1"/>
    <property type="match status" value="1"/>
</dbReference>
<evidence type="ECO:0000313" key="4">
    <source>
        <dbReference type="EMBL" id="CCX33400.1"/>
    </source>
</evidence>
<dbReference type="OrthoDB" id="4685598at2759"/>
<proteinExistence type="predicted"/>
<accession>U4LU53</accession>
<evidence type="ECO:0000313" key="5">
    <source>
        <dbReference type="Proteomes" id="UP000018144"/>
    </source>
</evidence>
<dbReference type="Proteomes" id="UP000018144">
    <property type="component" value="Unassembled WGS sequence"/>
</dbReference>
<evidence type="ECO:0000259" key="3">
    <source>
        <dbReference type="PROSITE" id="PS50048"/>
    </source>
</evidence>
<sequence>MSDIIGTTSPAISPTTSTSGLPTLQDGFLLSLARNGSNNTQNSPGNGMGSTSLDSALRKDSVGVPNQERSQSRGSDTDVQMSGHSHNNGNGDRSGSLVSPTTSRKRQSVDGVEYPRRRATIACEVCRSRKSRCDGSRPKCRLCIELNAECIYREPGIKLDAGDKLILEHLSRIENLLQNALPSPSHSHHGASPTVSAATGLSDEILMKSTLNLAAINGQQIGQGTWNNTNISSMPKVHSTPALNLLQWPKISQLVSRPYGPQHLLQLELSRAPLQLNSSLTLDLSNTSAYVSAYFERVNVWYACVNPYNWTSYYRTALSQGFRSGAESCIVLLVLALGNASTRGSISRISPDEDPPGMSYFSTAWGLLPSLMTRTTMMSAQCMILSAAYLFYIVRPLEAWTLLSSTSMKLQLLLSTNPPAMLPTADRELSERVDLLAELDLPHSGIVQFEESVGLPCGFEEEDEEPVVGGRDDLWYFLAEIALRRLLNRVSHLIYSKGTSTSITSLAPVVAELDYQLTQWYESLPIPVQFPHSRVLLSNPVQTVLRLRYFACRTIIFRPYILAVLENEKLGMDVTVRENCRKALEACIRQLEHITEHHAGHMPYLWQGALSMVSQSLLVMGATMSQNLASLLPPAEQMDIMFQDVIAEVERYAHLAPSLRLSAEIIREAEDRRQIYLRNHNMRM</sequence>
<dbReference type="InterPro" id="IPR036864">
    <property type="entry name" value="Zn2-C6_fun-type_DNA-bd_sf"/>
</dbReference>
<dbReference type="FunFam" id="4.10.240.10:FF:000008">
    <property type="entry name" value="C6 zinc finger domain-containing protein"/>
    <property type="match status" value="1"/>
</dbReference>
<dbReference type="PANTHER" id="PTHR47785:SF2">
    <property type="entry name" value="ZN(II)2CYS6 TRANSCRIPTION FACTOR (EUROFUNG)"/>
    <property type="match status" value="1"/>
</dbReference>
<dbReference type="OMA" id="LNAECIY"/>
<dbReference type="SMART" id="SM00066">
    <property type="entry name" value="GAL4"/>
    <property type="match status" value="1"/>
</dbReference>
<dbReference type="InterPro" id="IPR053181">
    <property type="entry name" value="EcdB-like_regulator"/>
</dbReference>
<dbReference type="PANTHER" id="PTHR47785">
    <property type="entry name" value="ZN(II)2CYS6 TRANSCRIPTION FACTOR (EUROFUNG)-RELATED-RELATED"/>
    <property type="match status" value="1"/>
</dbReference>
<evidence type="ECO:0000256" key="2">
    <source>
        <dbReference type="SAM" id="MobiDB-lite"/>
    </source>
</evidence>
<dbReference type="CDD" id="cd00067">
    <property type="entry name" value="GAL4"/>
    <property type="match status" value="1"/>
</dbReference>
<dbReference type="GO" id="GO:0000981">
    <property type="term" value="F:DNA-binding transcription factor activity, RNA polymerase II-specific"/>
    <property type="evidence" value="ECO:0007669"/>
    <property type="project" value="InterPro"/>
</dbReference>
<protein>
    <submittedName>
        <fullName evidence="4">Similar to Nitrogen assimilation transcription factor nit-4 acc. no. P28349</fullName>
    </submittedName>
</protein>
<dbReference type="InterPro" id="IPR001138">
    <property type="entry name" value="Zn2Cys6_DnaBD"/>
</dbReference>
<dbReference type="PROSITE" id="PS50048">
    <property type="entry name" value="ZN2_CY6_FUNGAL_2"/>
    <property type="match status" value="1"/>
</dbReference>
<feature type="compositionally biased region" description="Low complexity" evidence="2">
    <location>
        <begin position="1"/>
        <end position="24"/>
    </location>
</feature>
<dbReference type="EMBL" id="HF936056">
    <property type="protein sequence ID" value="CCX33400.1"/>
    <property type="molecule type" value="Genomic_DNA"/>
</dbReference>
<organism evidence="4 5">
    <name type="scientific">Pyronema omphalodes (strain CBS 100304)</name>
    <name type="common">Pyronema confluens</name>
    <dbReference type="NCBI Taxonomy" id="1076935"/>
    <lineage>
        <taxon>Eukaryota</taxon>
        <taxon>Fungi</taxon>
        <taxon>Dikarya</taxon>
        <taxon>Ascomycota</taxon>
        <taxon>Pezizomycotina</taxon>
        <taxon>Pezizomycetes</taxon>
        <taxon>Pezizales</taxon>
        <taxon>Pyronemataceae</taxon>
        <taxon>Pyronema</taxon>
    </lineage>
</organism>
<dbReference type="Gene3D" id="4.10.240.10">
    <property type="entry name" value="Zn(2)-C6 fungal-type DNA-binding domain"/>
    <property type="match status" value="1"/>
</dbReference>
<feature type="region of interest" description="Disordered" evidence="2">
    <location>
        <begin position="1"/>
        <end position="113"/>
    </location>
</feature>
<dbReference type="SUPFAM" id="SSF57701">
    <property type="entry name" value="Zn2/Cys6 DNA-binding domain"/>
    <property type="match status" value="1"/>
</dbReference>
<name>U4LU53_PYROM</name>
<gene>
    <name evidence="4" type="ORF">PCON_01081</name>
</gene>
<feature type="compositionally biased region" description="Polar residues" evidence="2">
    <location>
        <begin position="67"/>
        <end position="102"/>
    </location>
</feature>
<evidence type="ECO:0000256" key="1">
    <source>
        <dbReference type="ARBA" id="ARBA00023242"/>
    </source>
</evidence>
<dbReference type="STRING" id="1076935.U4LU53"/>